<dbReference type="PANTHER" id="PTHR48017">
    <property type="entry name" value="OS05G0424000 PROTEIN-RELATED"/>
    <property type="match status" value="1"/>
</dbReference>
<organism evidence="9 10">
    <name type="scientific">Dendrobium catenatum</name>
    <dbReference type="NCBI Taxonomy" id="906689"/>
    <lineage>
        <taxon>Eukaryota</taxon>
        <taxon>Viridiplantae</taxon>
        <taxon>Streptophyta</taxon>
        <taxon>Embryophyta</taxon>
        <taxon>Tracheophyta</taxon>
        <taxon>Spermatophyta</taxon>
        <taxon>Magnoliopsida</taxon>
        <taxon>Liliopsida</taxon>
        <taxon>Asparagales</taxon>
        <taxon>Orchidaceae</taxon>
        <taxon>Epidendroideae</taxon>
        <taxon>Malaxideae</taxon>
        <taxon>Dendrobiinae</taxon>
        <taxon>Dendrobium</taxon>
    </lineage>
</organism>
<accession>A0A2I0W658</accession>
<feature type="transmembrane region" description="Helical" evidence="7">
    <location>
        <begin position="6"/>
        <end position="25"/>
    </location>
</feature>
<protein>
    <submittedName>
        <fullName evidence="9">Amino acid permease 5</fullName>
    </submittedName>
</protein>
<keyword evidence="10" id="KW-1185">Reference proteome</keyword>
<evidence type="ECO:0000256" key="2">
    <source>
        <dbReference type="ARBA" id="ARBA00022448"/>
    </source>
</evidence>
<dbReference type="Proteomes" id="UP000233837">
    <property type="component" value="Unassembled WGS sequence"/>
</dbReference>
<evidence type="ECO:0000256" key="3">
    <source>
        <dbReference type="ARBA" id="ARBA00022692"/>
    </source>
</evidence>
<dbReference type="AlphaFoldDB" id="A0A2I0W658"/>
<evidence type="ECO:0000313" key="9">
    <source>
        <dbReference type="EMBL" id="PKU71146.1"/>
    </source>
</evidence>
<dbReference type="EMBL" id="KZ502884">
    <property type="protein sequence ID" value="PKU71146.1"/>
    <property type="molecule type" value="Genomic_DNA"/>
</dbReference>
<keyword evidence="6 7" id="KW-0472">Membrane</keyword>
<dbReference type="Pfam" id="PF01490">
    <property type="entry name" value="Aa_trans"/>
    <property type="match status" value="1"/>
</dbReference>
<keyword evidence="2" id="KW-0813">Transport</keyword>
<gene>
    <name evidence="9" type="primary">AAP5</name>
    <name evidence="9" type="ORF">MA16_Dca014771</name>
</gene>
<evidence type="ECO:0000256" key="5">
    <source>
        <dbReference type="ARBA" id="ARBA00022989"/>
    </source>
</evidence>
<evidence type="ECO:0000256" key="1">
    <source>
        <dbReference type="ARBA" id="ARBA00004370"/>
    </source>
</evidence>
<evidence type="ECO:0000313" key="10">
    <source>
        <dbReference type="Proteomes" id="UP000233837"/>
    </source>
</evidence>
<feature type="domain" description="Amino acid transporter transmembrane" evidence="8">
    <location>
        <begin position="1"/>
        <end position="77"/>
    </location>
</feature>
<reference evidence="9 10" key="1">
    <citation type="journal article" date="2016" name="Sci. Rep.">
        <title>The Dendrobium catenatum Lindl. genome sequence provides insights into polysaccharide synthase, floral development and adaptive evolution.</title>
        <authorList>
            <person name="Zhang G.Q."/>
            <person name="Xu Q."/>
            <person name="Bian C."/>
            <person name="Tsai W.C."/>
            <person name="Yeh C.M."/>
            <person name="Liu K.W."/>
            <person name="Yoshida K."/>
            <person name="Zhang L.S."/>
            <person name="Chang S.B."/>
            <person name="Chen F."/>
            <person name="Shi Y."/>
            <person name="Su Y.Y."/>
            <person name="Zhang Y.Q."/>
            <person name="Chen L.J."/>
            <person name="Yin Y."/>
            <person name="Lin M."/>
            <person name="Huang H."/>
            <person name="Deng H."/>
            <person name="Wang Z.W."/>
            <person name="Zhu S.L."/>
            <person name="Zhao X."/>
            <person name="Deng C."/>
            <person name="Niu S.C."/>
            <person name="Huang J."/>
            <person name="Wang M."/>
            <person name="Liu G.H."/>
            <person name="Yang H.J."/>
            <person name="Xiao X.J."/>
            <person name="Hsiao Y.Y."/>
            <person name="Wu W.L."/>
            <person name="Chen Y.Y."/>
            <person name="Mitsuda N."/>
            <person name="Ohme-Takagi M."/>
            <person name="Luo Y.B."/>
            <person name="Van de Peer Y."/>
            <person name="Liu Z.J."/>
        </authorList>
    </citation>
    <scope>NUCLEOTIDE SEQUENCE [LARGE SCALE GENOMIC DNA]</scope>
    <source>
        <tissue evidence="9">The whole plant</tissue>
    </source>
</reference>
<evidence type="ECO:0000256" key="6">
    <source>
        <dbReference type="ARBA" id="ARBA00023136"/>
    </source>
</evidence>
<sequence>MWTASAHIITAAIGFSVLSLVWDIAQLGWIGGPIVVILLSMVILYTSFLLVNCCTTGDDITGKRNYTYSDAIHSNLGLFRA</sequence>
<keyword evidence="3 7" id="KW-0812">Transmembrane</keyword>
<keyword evidence="4" id="KW-0029">Amino-acid transport</keyword>
<dbReference type="GO" id="GO:0006865">
    <property type="term" value="P:amino acid transport"/>
    <property type="evidence" value="ECO:0007669"/>
    <property type="project" value="UniProtKB-KW"/>
</dbReference>
<comment type="subcellular location">
    <subcellularLocation>
        <location evidence="1">Membrane</location>
    </subcellularLocation>
</comment>
<evidence type="ECO:0000256" key="7">
    <source>
        <dbReference type="SAM" id="Phobius"/>
    </source>
</evidence>
<reference evidence="9 10" key="2">
    <citation type="journal article" date="2017" name="Nature">
        <title>The Apostasia genome and the evolution of orchids.</title>
        <authorList>
            <person name="Zhang G.Q."/>
            <person name="Liu K.W."/>
            <person name="Li Z."/>
            <person name="Lohaus R."/>
            <person name="Hsiao Y.Y."/>
            <person name="Niu S.C."/>
            <person name="Wang J.Y."/>
            <person name="Lin Y.C."/>
            <person name="Xu Q."/>
            <person name="Chen L.J."/>
            <person name="Yoshida K."/>
            <person name="Fujiwara S."/>
            <person name="Wang Z.W."/>
            <person name="Zhang Y.Q."/>
            <person name="Mitsuda N."/>
            <person name="Wang M."/>
            <person name="Liu G.H."/>
            <person name="Pecoraro L."/>
            <person name="Huang H.X."/>
            <person name="Xiao X.J."/>
            <person name="Lin M."/>
            <person name="Wu X.Y."/>
            <person name="Wu W.L."/>
            <person name="Chen Y.Y."/>
            <person name="Chang S.B."/>
            <person name="Sakamoto S."/>
            <person name="Ohme-Takagi M."/>
            <person name="Yagi M."/>
            <person name="Zeng S.J."/>
            <person name="Shen C.Y."/>
            <person name="Yeh C.M."/>
            <person name="Luo Y.B."/>
            <person name="Tsai W.C."/>
            <person name="Van de Peer Y."/>
            <person name="Liu Z.J."/>
        </authorList>
    </citation>
    <scope>NUCLEOTIDE SEQUENCE [LARGE SCALE GENOMIC DNA]</scope>
    <source>
        <tissue evidence="9">The whole plant</tissue>
    </source>
</reference>
<evidence type="ECO:0000256" key="4">
    <source>
        <dbReference type="ARBA" id="ARBA00022970"/>
    </source>
</evidence>
<keyword evidence="5 7" id="KW-1133">Transmembrane helix</keyword>
<proteinExistence type="predicted"/>
<name>A0A2I0W658_9ASPA</name>
<evidence type="ECO:0000259" key="8">
    <source>
        <dbReference type="Pfam" id="PF01490"/>
    </source>
</evidence>
<dbReference type="GO" id="GO:0016020">
    <property type="term" value="C:membrane"/>
    <property type="evidence" value="ECO:0007669"/>
    <property type="project" value="UniProtKB-SubCell"/>
</dbReference>
<dbReference type="InterPro" id="IPR013057">
    <property type="entry name" value="AA_transpt_TM"/>
</dbReference>
<feature type="transmembrane region" description="Helical" evidence="7">
    <location>
        <begin position="32"/>
        <end position="51"/>
    </location>
</feature>